<dbReference type="InterPro" id="IPR036770">
    <property type="entry name" value="Ankyrin_rpt-contain_sf"/>
</dbReference>
<feature type="repeat" description="ANK" evidence="3">
    <location>
        <begin position="1367"/>
        <end position="1399"/>
    </location>
</feature>
<feature type="repeat" description="ANK" evidence="3">
    <location>
        <begin position="1433"/>
        <end position="1465"/>
    </location>
</feature>
<evidence type="ECO:0000256" key="3">
    <source>
        <dbReference type="PROSITE-ProRule" id="PRU00023"/>
    </source>
</evidence>
<feature type="repeat" description="ANK" evidence="3">
    <location>
        <begin position="1565"/>
        <end position="1597"/>
    </location>
</feature>
<feature type="repeat" description="ANK" evidence="3">
    <location>
        <begin position="1235"/>
        <end position="1267"/>
    </location>
</feature>
<evidence type="ECO:0000313" key="6">
    <source>
        <dbReference type="Proteomes" id="UP000069940"/>
    </source>
</evidence>
<evidence type="ECO:0000256" key="1">
    <source>
        <dbReference type="ARBA" id="ARBA00022737"/>
    </source>
</evidence>
<dbReference type="RefSeq" id="XP_062700542.1">
    <property type="nucleotide sequence ID" value="XM_062844558.1"/>
</dbReference>
<organism evidence="5 6">
    <name type="scientific">Aedes albopictus</name>
    <name type="common">Asian tiger mosquito</name>
    <name type="synonym">Stegomyia albopicta</name>
    <dbReference type="NCBI Taxonomy" id="7160"/>
    <lineage>
        <taxon>Eukaryota</taxon>
        <taxon>Metazoa</taxon>
        <taxon>Ecdysozoa</taxon>
        <taxon>Arthropoda</taxon>
        <taxon>Hexapoda</taxon>
        <taxon>Insecta</taxon>
        <taxon>Pterygota</taxon>
        <taxon>Neoptera</taxon>
        <taxon>Endopterygota</taxon>
        <taxon>Diptera</taxon>
        <taxon>Nematocera</taxon>
        <taxon>Culicoidea</taxon>
        <taxon>Culicidae</taxon>
        <taxon>Culicinae</taxon>
        <taxon>Aedini</taxon>
        <taxon>Aedes</taxon>
        <taxon>Stegomyia</taxon>
    </lineage>
</organism>
<feature type="repeat" description="ANK" evidence="3">
    <location>
        <begin position="1466"/>
        <end position="1498"/>
    </location>
</feature>
<feature type="repeat" description="ANK" evidence="3">
    <location>
        <begin position="1075"/>
        <end position="1107"/>
    </location>
</feature>
<proteinExistence type="predicted"/>
<dbReference type="Pfam" id="PF13637">
    <property type="entry name" value="Ank_4"/>
    <property type="match status" value="1"/>
</dbReference>
<dbReference type="InterPro" id="IPR027417">
    <property type="entry name" value="P-loop_NTPase"/>
</dbReference>
<feature type="repeat" description="ANK" evidence="3">
    <location>
        <begin position="1862"/>
        <end position="1894"/>
    </location>
</feature>
<dbReference type="InterPro" id="IPR051165">
    <property type="entry name" value="Multifunctional_ANK_Repeat"/>
</dbReference>
<feature type="repeat" description="ANK" evidence="3">
    <location>
        <begin position="1268"/>
        <end position="1300"/>
    </location>
</feature>
<dbReference type="SUPFAM" id="SSF52540">
    <property type="entry name" value="P-loop containing nucleoside triphosphate hydrolases"/>
    <property type="match status" value="1"/>
</dbReference>
<feature type="repeat" description="ANK" evidence="3">
    <location>
        <begin position="1532"/>
        <end position="1564"/>
    </location>
</feature>
<dbReference type="GeneID" id="115256613"/>
<dbReference type="PANTHER" id="PTHR24123">
    <property type="entry name" value="ANKYRIN REPEAT-CONTAINING"/>
    <property type="match status" value="1"/>
</dbReference>
<feature type="repeat" description="ANK" evidence="3">
    <location>
        <begin position="1598"/>
        <end position="1630"/>
    </location>
</feature>
<dbReference type="PROSITE" id="PS50297">
    <property type="entry name" value="ANK_REP_REGION"/>
    <property type="match status" value="25"/>
</dbReference>
<dbReference type="PANTHER" id="PTHR24123:SF33">
    <property type="entry name" value="PROTEIN HOS4"/>
    <property type="match status" value="1"/>
</dbReference>
<accession>A0ABM1Y058</accession>
<dbReference type="PROSITE" id="PS50088">
    <property type="entry name" value="ANK_REPEAT"/>
    <property type="match status" value="25"/>
</dbReference>
<reference evidence="6" key="1">
    <citation type="journal article" date="2015" name="Proc. Natl. Acad. Sci. U.S.A.">
        <title>Genome sequence of the Asian Tiger mosquito, Aedes albopictus, reveals insights into its biology, genetics, and evolution.</title>
        <authorList>
            <person name="Chen X.G."/>
            <person name="Jiang X."/>
            <person name="Gu J."/>
            <person name="Xu M."/>
            <person name="Wu Y."/>
            <person name="Deng Y."/>
            <person name="Zhang C."/>
            <person name="Bonizzoni M."/>
            <person name="Dermauw W."/>
            <person name="Vontas J."/>
            <person name="Armbruster P."/>
            <person name="Huang X."/>
            <person name="Yang Y."/>
            <person name="Zhang H."/>
            <person name="He W."/>
            <person name="Peng H."/>
            <person name="Liu Y."/>
            <person name="Wu K."/>
            <person name="Chen J."/>
            <person name="Lirakis M."/>
            <person name="Topalis P."/>
            <person name="Van Leeuwen T."/>
            <person name="Hall A.B."/>
            <person name="Jiang X."/>
            <person name="Thorpe C."/>
            <person name="Mueller R.L."/>
            <person name="Sun C."/>
            <person name="Waterhouse R.M."/>
            <person name="Yan G."/>
            <person name="Tu Z.J."/>
            <person name="Fang X."/>
            <person name="James A.A."/>
        </authorList>
    </citation>
    <scope>NUCLEOTIDE SEQUENCE [LARGE SCALE GENOMIC DNA]</scope>
    <source>
        <strain evidence="6">Foshan</strain>
    </source>
</reference>
<dbReference type="PRINTS" id="PR01415">
    <property type="entry name" value="ANKYRIN"/>
</dbReference>
<dbReference type="EnsemblMetazoa" id="AALFPA23_004439.R5429">
    <property type="protein sequence ID" value="AALFPA23_004439.P5429"/>
    <property type="gene ID" value="AALFPA23_004439"/>
</dbReference>
<feature type="repeat" description="ANK" evidence="3">
    <location>
        <begin position="1730"/>
        <end position="1762"/>
    </location>
</feature>
<feature type="repeat" description="ANK" evidence="3">
    <location>
        <begin position="1334"/>
        <end position="1366"/>
    </location>
</feature>
<feature type="repeat" description="ANK" evidence="3">
    <location>
        <begin position="1202"/>
        <end position="1234"/>
    </location>
</feature>
<protein>
    <recommendedName>
        <fullName evidence="4">NACHT domain-containing protein</fullName>
    </recommendedName>
</protein>
<feature type="repeat" description="ANK" evidence="3">
    <location>
        <begin position="1400"/>
        <end position="1432"/>
    </location>
</feature>
<dbReference type="Gene3D" id="3.40.50.300">
    <property type="entry name" value="P-loop containing nucleotide triphosphate hydrolases"/>
    <property type="match status" value="1"/>
</dbReference>
<feature type="repeat" description="ANK" evidence="3">
    <location>
        <begin position="1499"/>
        <end position="1531"/>
    </location>
</feature>
<feature type="domain" description="NACHT" evidence="4">
    <location>
        <begin position="567"/>
        <end position="719"/>
    </location>
</feature>
<feature type="repeat" description="ANK" evidence="3">
    <location>
        <begin position="1042"/>
        <end position="1074"/>
    </location>
</feature>
<dbReference type="RefSeq" id="XP_062700541.1">
    <property type="nucleotide sequence ID" value="XM_062844557.1"/>
</dbReference>
<dbReference type="Gene3D" id="1.25.40.20">
    <property type="entry name" value="Ankyrin repeat-containing domain"/>
    <property type="match status" value="11"/>
</dbReference>
<evidence type="ECO:0000313" key="5">
    <source>
        <dbReference type="EnsemblMetazoa" id="AALFPA23_004439.P5432"/>
    </source>
</evidence>
<keyword evidence="6" id="KW-1185">Reference proteome</keyword>
<feature type="repeat" description="ANK" evidence="3">
    <location>
        <begin position="1796"/>
        <end position="1828"/>
    </location>
</feature>
<feature type="repeat" description="ANK" evidence="3">
    <location>
        <begin position="1009"/>
        <end position="1041"/>
    </location>
</feature>
<keyword evidence="2 3" id="KW-0040">ANK repeat</keyword>
<feature type="repeat" description="ANK" evidence="3">
    <location>
        <begin position="1697"/>
        <end position="1729"/>
    </location>
</feature>
<evidence type="ECO:0000259" key="4">
    <source>
        <dbReference type="Pfam" id="PF05729"/>
    </source>
</evidence>
<keyword evidence="1" id="KW-0677">Repeat</keyword>
<feature type="repeat" description="ANK" evidence="3">
    <location>
        <begin position="1829"/>
        <end position="1861"/>
    </location>
</feature>
<feature type="repeat" description="ANK" evidence="3">
    <location>
        <begin position="1301"/>
        <end position="1333"/>
    </location>
</feature>
<dbReference type="Pfam" id="PF05729">
    <property type="entry name" value="NACHT"/>
    <property type="match status" value="1"/>
</dbReference>
<feature type="repeat" description="ANK" evidence="3">
    <location>
        <begin position="1664"/>
        <end position="1696"/>
    </location>
</feature>
<dbReference type="EnsemblMetazoa" id="AALFPA23_004439.R5432">
    <property type="protein sequence ID" value="AALFPA23_004439.P5432"/>
    <property type="gene ID" value="AALFPA23_004439"/>
</dbReference>
<dbReference type="Proteomes" id="UP000069940">
    <property type="component" value="Unassembled WGS sequence"/>
</dbReference>
<dbReference type="InterPro" id="IPR007111">
    <property type="entry name" value="NACHT_NTPase"/>
</dbReference>
<evidence type="ECO:0000256" key="2">
    <source>
        <dbReference type="ARBA" id="ARBA00023043"/>
    </source>
</evidence>
<dbReference type="Pfam" id="PF00023">
    <property type="entry name" value="Ank"/>
    <property type="match status" value="7"/>
</dbReference>
<dbReference type="SMART" id="SM00248">
    <property type="entry name" value="ANK"/>
    <property type="match status" value="28"/>
</dbReference>
<dbReference type="Pfam" id="PF12796">
    <property type="entry name" value="Ank_2"/>
    <property type="match status" value="7"/>
</dbReference>
<feature type="repeat" description="ANK" evidence="3">
    <location>
        <begin position="1763"/>
        <end position="1795"/>
    </location>
</feature>
<sequence length="1947" mass="223458">MASSSKDVIDPETTSLVAYESRIKSGTHGEVYQKQLALALLLRLTREEKNFCLAYEMTSADKFDDVVLYDKTTKQWTFLQSKHADGKESKIDLNGLLPNTHREKGDFSLYKYFTSYMIIRNRFKGKINLVLFTNKKLDEKLKTAEDCFAVQDRKADEYLRFTSKGATQKSLIPTESTIQSIVEYTNKDLFSLKDAIKQLFTRGIITDQLLKYKAYLKDILKESGNCQIRFTDTFNESLIFISELYKRLQSELQNLKPIVKPPELDVNEKECGFTNLQSVEFKHLADAIKNLFHRGIVSDYLKKYENLLALILTTTAHGQLAFKETFNGDVVHKAELYRTLKAELNDMKTVISTKQKFFDGKDSRCKHHSLLFYAEASDVRQFFELLTLSVHQPEELGPFIVEELNSWMRSWLRPDVLGKLTECHYKNAVKDLDDHFEATLKREQGNSKPYLNQQYVSQYCNKLRLEIAKLYPELNNMNQLYINRVLIFEKEDSDETQHLKASQFHGYTTSVLSLNLEEFFSLDDNTTENELGMDDRVFLSNKTCEEMTDIEFAANLMFKFSQYQCLVLTADPGIGKTELLQYLALEYQKLKSGTVYLFYLNRLQDSEEGFDNKASLNIFKCVLSDKNIILIQKALENRSDDHIIILFDGYDEIHKKNIDKINRLMELLFTSKQIQVVISVRNHKKKTLQRFLKKHKISVGYFSLEPFSSENIIEYLAQSWKDKVESDIDFKFDSYSKFLVDKFNSLCRVPLMVKMMSKLYKQRFEQFKETSMVDKEDEISYLEKDFLEVEHIYEIFIEKCLQLKIEDACHGIGKVDPNKQIFDGFYLDHQLLAIEFLDVGELKFIIKNPKYIKKWDDIKKNHLNQFEKSILLNFIDGKFSFSHHSYAEYFVATFLWDDFINLKNIVKNILSCFTGIRKFFIKIIEKNIKLFIEKIAHETSFDSKDVVFWACESNAVELLKYVLSKIRNFFLFKPKPAKMLHIAIKNGSDKICSYLIDDCKVHPDVKYHGGLAPLHSAIIFGHIYLVQLLLGKGADLNIRNTAGWSVLHYAVHHKQMAITNFLIDKGTNVNSITKNKWTALHIACNNGDAEMTRMLIQKGALDDATTNKGKIPMDLAAAGAHTEVVIILIENMIDTFILCRTIGDVLWNGYDAMKEMLMRGYKKLPALSRYFVDLDNVDWERIIKKPERLIYDGANVNGPNSTGLTVLHLAASESFCFIVELLLSKGANVNAVDENKCTSLHFACQNGHEEVVELLLREKANIEALDVGNYTPLHFACMYGHKKIVELLLREKPNIDALNNGKFTPLHFACENGYDEIVELLLREKANIESLNDRNYTPLHFACMNGHKKIVELLLREKANIDALNNGKFTPLHFACANGYDEIVELLLREKANIESLGVLNYTPLHCACENGHDEIVELLLREKANIEALNYKNCTPLHFACMFGHKKIVELLLREKVNIDAMNDGNFTPLHFACEYGRDEIVKLLLREKVNIEALNDGNFTPLHFACKNGHVEIAKILLREKANIEALDGGNCTPLHFACKNGHKKIAELLLREKANIDALNDGNRTPLLLACLYGHDEIAKILLGEKANIDALDLNRWTPLHLACITGLKEVVNIFVRDGVNICTKDYNDLTPLHFACQNGHNEVVEILIRNNANIDSEALNKITPLHLACEKGKKKVVEILIREKANINALTCKNFTPLHWACRNGHKEVVEILIRGKANIDALAENKFTPLHLACENGHKEVVEILIKEKANIDALTHKNFTPLHWACRNGHKEVVEILIRGKANIDALAENKFTPLHFACRNGHKEIVKKLIRKKANIDALTHENFTPLHWACRNGHREIVEILMRKNSNIDALTHRNFTPLHWACRNGHKEVVKLLLREKANIDALTHKNSTPLHWASRNGHKEVVEILMKEKANIDASAENKFTSLHKACSDGHEDVVNY</sequence>
<feature type="repeat" description="ANK" evidence="3">
    <location>
        <begin position="1631"/>
        <end position="1663"/>
    </location>
</feature>
<dbReference type="InterPro" id="IPR002110">
    <property type="entry name" value="Ankyrin_rpt"/>
</dbReference>
<name>A0ABM1Y058_AEDAL</name>
<feature type="repeat" description="ANK" evidence="3">
    <location>
        <begin position="1895"/>
        <end position="1927"/>
    </location>
</feature>
<dbReference type="SUPFAM" id="SSF48403">
    <property type="entry name" value="Ankyrin repeat"/>
    <property type="match status" value="4"/>
</dbReference>
<reference evidence="5" key="2">
    <citation type="submission" date="2025-05" db="UniProtKB">
        <authorList>
            <consortium name="EnsemblMetazoa"/>
        </authorList>
    </citation>
    <scope>IDENTIFICATION</scope>
    <source>
        <strain evidence="5">Foshan</strain>
    </source>
</reference>